<keyword evidence="1" id="KW-0472">Membrane</keyword>
<dbReference type="EMBL" id="BEXA01000002">
    <property type="protein sequence ID" value="GAY73157.1"/>
    <property type="molecule type" value="Genomic_DNA"/>
</dbReference>
<evidence type="ECO:0000313" key="2">
    <source>
        <dbReference type="EMBL" id="GAY73157.1"/>
    </source>
</evidence>
<organism evidence="2 3">
    <name type="scientific">Lentilactobacillus kosonis</name>
    <dbReference type="NCBI Taxonomy" id="2810561"/>
    <lineage>
        <taxon>Bacteria</taxon>
        <taxon>Bacillati</taxon>
        <taxon>Bacillota</taxon>
        <taxon>Bacilli</taxon>
        <taxon>Lactobacillales</taxon>
        <taxon>Lactobacillaceae</taxon>
        <taxon>Lentilactobacillus</taxon>
    </lineage>
</organism>
<evidence type="ECO:0000256" key="1">
    <source>
        <dbReference type="SAM" id="Phobius"/>
    </source>
</evidence>
<gene>
    <name evidence="2" type="ORF">NBRC111893_1303</name>
</gene>
<reference evidence="2 3" key="1">
    <citation type="submission" date="2017-11" db="EMBL/GenBank/DDBJ databases">
        <title>Draft Genome Sequence of Lactobacillus curieae NBRC 111893 isolated from Koso, a Japanese sugar-Vegetable Fermented Beverage.</title>
        <authorList>
            <person name="Chiou T.Y."/>
            <person name="Oshima K."/>
            <person name="Suda W."/>
            <person name="Hattori M."/>
            <person name="Takahashi T."/>
        </authorList>
    </citation>
    <scope>NUCLEOTIDE SEQUENCE [LARGE SCALE GENOMIC DNA]</scope>
    <source>
        <strain evidence="2 3">NBRC111893</strain>
    </source>
</reference>
<dbReference type="PROSITE" id="PS51257">
    <property type="entry name" value="PROKAR_LIPOPROTEIN"/>
    <property type="match status" value="1"/>
</dbReference>
<dbReference type="Proteomes" id="UP000286974">
    <property type="component" value="Unassembled WGS sequence"/>
</dbReference>
<keyword evidence="1" id="KW-0812">Transmembrane</keyword>
<name>A0A401FLD8_9LACO</name>
<sequence length="62" mass="7345">MKRINHDGFTLVDSLVGLTIITLFSCLYLLVNHQMYVQNQQDHVRLEHTRTKFEVARDDNQE</sequence>
<dbReference type="OrthoDB" id="2327330at2"/>
<feature type="transmembrane region" description="Helical" evidence="1">
    <location>
        <begin position="12"/>
        <end position="31"/>
    </location>
</feature>
<proteinExistence type="predicted"/>
<dbReference type="RefSeq" id="WP_125008245.1">
    <property type="nucleotide sequence ID" value="NZ_BEXA01000002.1"/>
</dbReference>
<evidence type="ECO:0000313" key="3">
    <source>
        <dbReference type="Proteomes" id="UP000286974"/>
    </source>
</evidence>
<keyword evidence="3" id="KW-1185">Reference proteome</keyword>
<protein>
    <submittedName>
        <fullName evidence="2">Uncharacterized protein</fullName>
    </submittedName>
</protein>
<dbReference type="AlphaFoldDB" id="A0A401FLD8"/>
<keyword evidence="1" id="KW-1133">Transmembrane helix</keyword>
<comment type="caution">
    <text evidence="2">The sequence shown here is derived from an EMBL/GenBank/DDBJ whole genome shotgun (WGS) entry which is preliminary data.</text>
</comment>
<accession>A0A401FLD8</accession>